<dbReference type="PANTHER" id="PTHR28511">
    <property type="entry name" value="ENDONUCLEASE V"/>
    <property type="match status" value="1"/>
</dbReference>
<evidence type="ECO:0000256" key="5">
    <source>
        <dbReference type="ARBA" id="ARBA00022801"/>
    </source>
</evidence>
<comment type="similarity">
    <text evidence="6">Belongs to the endonuclease V family.</text>
</comment>
<name>A0A1W1XSU3_9BACT</name>
<dbReference type="GO" id="GO:0005737">
    <property type="term" value="C:cytoplasm"/>
    <property type="evidence" value="ECO:0007669"/>
    <property type="project" value="UniProtKB-SubCell"/>
</dbReference>
<keyword evidence="6" id="KW-0479">Metal-binding</keyword>
<dbReference type="GO" id="GO:0043737">
    <property type="term" value="F:deoxyribonuclease V activity"/>
    <property type="evidence" value="ECO:0007669"/>
    <property type="project" value="UniProtKB-UniRule"/>
</dbReference>
<dbReference type="RefSeq" id="WP_084058722.1">
    <property type="nucleotide sequence ID" value="NZ_FWXF01000019.1"/>
</dbReference>
<keyword evidence="4 6" id="KW-0255">Endonuclease</keyword>
<dbReference type="GO" id="GO:0016891">
    <property type="term" value="F:RNA endonuclease activity producing 5'-phosphomonoesters, hydrolytic mechanism"/>
    <property type="evidence" value="ECO:0007669"/>
    <property type="project" value="TreeGrafter"/>
</dbReference>
<accession>A0A1W1XSU3</accession>
<dbReference type="NCBIfam" id="NF008629">
    <property type="entry name" value="PRK11617.1"/>
    <property type="match status" value="1"/>
</dbReference>
<dbReference type="InterPro" id="IPR007581">
    <property type="entry name" value="Endonuclease-V"/>
</dbReference>
<proteinExistence type="inferred from homology"/>
<evidence type="ECO:0000256" key="2">
    <source>
        <dbReference type="ARBA" id="ARBA00022490"/>
    </source>
</evidence>
<gene>
    <name evidence="6" type="primary">nfi</name>
    <name evidence="7" type="ORF">SAMN02746041_02806</name>
</gene>
<dbReference type="GO" id="GO:0000287">
    <property type="term" value="F:magnesium ion binding"/>
    <property type="evidence" value="ECO:0007669"/>
    <property type="project" value="UniProtKB-UniRule"/>
</dbReference>
<dbReference type="EMBL" id="FWXF01000019">
    <property type="protein sequence ID" value="SMC26905.1"/>
    <property type="molecule type" value="Genomic_DNA"/>
</dbReference>
<dbReference type="Gene3D" id="3.30.2170.10">
    <property type="entry name" value="archaeoglobus fulgidus dsm 4304 superfamily"/>
    <property type="match status" value="1"/>
</dbReference>
<evidence type="ECO:0000256" key="4">
    <source>
        <dbReference type="ARBA" id="ARBA00022759"/>
    </source>
</evidence>
<dbReference type="PANTHER" id="PTHR28511:SF1">
    <property type="entry name" value="ENDONUCLEASE V"/>
    <property type="match status" value="1"/>
</dbReference>
<dbReference type="OrthoDB" id="9790916at2"/>
<protein>
    <recommendedName>
        <fullName evidence="6">Endonuclease V</fullName>
        <ecNumber evidence="6">3.1.21.7</ecNumber>
    </recommendedName>
    <alternativeName>
        <fullName evidence="6">Deoxyinosine 3'endonuclease</fullName>
    </alternativeName>
    <alternativeName>
        <fullName evidence="6">Deoxyribonuclease V</fullName>
        <shortName evidence="6">DNase V</shortName>
    </alternativeName>
</protein>
<keyword evidence="8" id="KW-1185">Reference proteome</keyword>
<dbReference type="Proteomes" id="UP000192783">
    <property type="component" value="Unassembled WGS sequence"/>
</dbReference>
<evidence type="ECO:0000313" key="7">
    <source>
        <dbReference type="EMBL" id="SMC26905.1"/>
    </source>
</evidence>
<comment type="cofactor">
    <cofactor evidence="6">
        <name>Mg(2+)</name>
        <dbReference type="ChEBI" id="CHEBI:18420"/>
    </cofactor>
</comment>
<keyword evidence="2 6" id="KW-0963">Cytoplasm</keyword>
<evidence type="ECO:0000256" key="3">
    <source>
        <dbReference type="ARBA" id="ARBA00022722"/>
    </source>
</evidence>
<dbReference type="GO" id="GO:0003727">
    <property type="term" value="F:single-stranded RNA binding"/>
    <property type="evidence" value="ECO:0007669"/>
    <property type="project" value="TreeGrafter"/>
</dbReference>
<dbReference type="STRING" id="1121390.SAMN02746041_02806"/>
<feature type="binding site" evidence="6">
    <location>
        <position position="112"/>
    </location>
    <ligand>
        <name>Mg(2+)</name>
        <dbReference type="ChEBI" id="CHEBI:18420"/>
    </ligand>
</feature>
<dbReference type="EC" id="3.1.21.7" evidence="6"/>
<comment type="subcellular location">
    <subcellularLocation>
        <location evidence="1 6">Cytoplasm</location>
    </subcellularLocation>
</comment>
<evidence type="ECO:0000313" key="8">
    <source>
        <dbReference type="Proteomes" id="UP000192783"/>
    </source>
</evidence>
<comment type="function">
    <text evidence="6">DNA repair enzyme involved in the repair of deaminated bases. Selectively cleaves double-stranded DNA at the second phosphodiester bond 3' to a deoxyinosine leaving behind the intact lesion on the nicked DNA.</text>
</comment>
<keyword evidence="3 6" id="KW-0540">Nuclease</keyword>
<dbReference type="GO" id="GO:0006281">
    <property type="term" value="P:DNA repair"/>
    <property type="evidence" value="ECO:0007669"/>
    <property type="project" value="UniProtKB-UniRule"/>
</dbReference>
<keyword evidence="6" id="KW-0460">Magnesium</keyword>
<dbReference type="AlphaFoldDB" id="A0A1W1XSU3"/>
<dbReference type="Pfam" id="PF04493">
    <property type="entry name" value="Endonuclease_5"/>
    <property type="match status" value="1"/>
</dbReference>
<organism evidence="7 8">
    <name type="scientific">Desulfacinum hydrothermale DSM 13146</name>
    <dbReference type="NCBI Taxonomy" id="1121390"/>
    <lineage>
        <taxon>Bacteria</taxon>
        <taxon>Pseudomonadati</taxon>
        <taxon>Thermodesulfobacteriota</taxon>
        <taxon>Syntrophobacteria</taxon>
        <taxon>Syntrophobacterales</taxon>
        <taxon>Syntrophobacteraceae</taxon>
        <taxon>Desulfacinum</taxon>
    </lineage>
</organism>
<keyword evidence="6" id="KW-0227">DNA damage</keyword>
<dbReference type="HAMAP" id="MF_00801">
    <property type="entry name" value="Endonuclease_5"/>
    <property type="match status" value="1"/>
</dbReference>
<evidence type="ECO:0000256" key="6">
    <source>
        <dbReference type="HAMAP-Rule" id="MF_00801"/>
    </source>
</evidence>
<sequence>MTPSDGLHGSSLPTPAEAIALQKELAGRVRLCPLPARVRVVAAADLSYLPSKELIAVVLAFSWPSLELLETAHVRRPVEFPYVPGLLSFRELPAVTAAFEKLRHRPDVLLCDGQGLAHPRRFGLACHVGLVLDLPTVGCAKKRLCGDHDPVGTEKGCRSVLTLQGDPVGYVYRSRTGVKPIYVSPGHKADLESSLDLVERCVRRYRIPEPLRLAHNTVTRLKKNAHSP</sequence>
<feature type="site" description="Interaction with target DNA" evidence="6">
    <location>
        <position position="82"/>
    </location>
</feature>
<evidence type="ECO:0000256" key="1">
    <source>
        <dbReference type="ARBA" id="ARBA00004496"/>
    </source>
</evidence>
<dbReference type="CDD" id="cd06559">
    <property type="entry name" value="Endonuclease_V"/>
    <property type="match status" value="1"/>
</dbReference>
<reference evidence="7 8" key="1">
    <citation type="submission" date="2017-04" db="EMBL/GenBank/DDBJ databases">
        <authorList>
            <person name="Afonso C.L."/>
            <person name="Miller P.J."/>
            <person name="Scott M.A."/>
            <person name="Spackman E."/>
            <person name="Goraichik I."/>
            <person name="Dimitrov K.M."/>
            <person name="Suarez D.L."/>
            <person name="Swayne D.E."/>
        </authorList>
    </citation>
    <scope>NUCLEOTIDE SEQUENCE [LARGE SCALE GENOMIC DNA]</scope>
    <source>
        <strain evidence="7 8">DSM 13146</strain>
    </source>
</reference>
<comment type="catalytic activity">
    <reaction evidence="6">
        <text>Endonucleolytic cleavage at apurinic or apyrimidinic sites to products with a 5'-phosphate.</text>
        <dbReference type="EC" id="3.1.21.7"/>
    </reaction>
</comment>
<keyword evidence="6" id="KW-0234">DNA repair</keyword>
<keyword evidence="5 6" id="KW-0378">Hydrolase</keyword>
<feature type="binding site" evidence="6">
    <location>
        <position position="45"/>
    </location>
    <ligand>
        <name>Mg(2+)</name>
        <dbReference type="ChEBI" id="CHEBI:18420"/>
    </ligand>
</feature>